<sequence length="294" mass="31614">MAEITASMVKELRELTGVGMMECKKALSEANGDMKAAEDLLRIRSGAKANKAAGRVAAEGVISGYVATDGKRGALVEINCETDFVAKNEDFIRFAADLAQLIVDENVSDTALLADMALASGETVEVARKALVMKLGENISIRRGINYVTEDHLAMYLHGSRIGVMVDYSGGDDTLGKDLAMHIAASKPVCVSKEQVPADSLEHERQIFAAQAAESGKPANIIEKMVEGRITKYLAEVTLLGQPFVKDPDQTVEKLLQTKSAQVKGFTLYVVGEGIEKKSDDFAAEVMAQVNQSK</sequence>
<dbReference type="AlphaFoldDB" id="A0A4Y1YJ76"/>
<accession>A0A4Y1YJ76</accession>
<reference evidence="10 11" key="1">
    <citation type="submission" date="2019-06" db="EMBL/GenBank/DDBJ databases">
        <title>Nitrosomonas stercoris KYUHI-S whole genome shotgun sequence.</title>
        <authorList>
            <person name="Nakagawa T."/>
            <person name="Tsuchiya Y."/>
            <person name="Takahashi R."/>
        </authorList>
    </citation>
    <scope>NUCLEOTIDE SEQUENCE [LARGE SCALE GENOMIC DNA]</scope>
    <source>
        <strain evidence="10 11">KYUHI-S</strain>
    </source>
</reference>
<dbReference type="InterPro" id="IPR001816">
    <property type="entry name" value="Transl_elong_EFTs/EF1B"/>
</dbReference>
<dbReference type="SUPFAM" id="SSF54713">
    <property type="entry name" value="Elongation factor Ts (EF-Ts), dimerisation domain"/>
    <property type="match status" value="2"/>
</dbReference>
<organism evidence="10 11">
    <name type="scientific">Nitrosomonas stercoris</name>
    <dbReference type="NCBI Taxonomy" id="1444684"/>
    <lineage>
        <taxon>Bacteria</taxon>
        <taxon>Pseudomonadati</taxon>
        <taxon>Pseudomonadota</taxon>
        <taxon>Betaproteobacteria</taxon>
        <taxon>Nitrosomonadales</taxon>
        <taxon>Nitrosomonadaceae</taxon>
        <taxon>Nitrosomonas</taxon>
    </lineage>
</organism>
<dbReference type="PANTHER" id="PTHR11741">
    <property type="entry name" value="ELONGATION FACTOR TS"/>
    <property type="match status" value="1"/>
</dbReference>
<dbReference type="FunFam" id="1.10.8.10:FF:000001">
    <property type="entry name" value="Elongation factor Ts"/>
    <property type="match status" value="1"/>
</dbReference>
<evidence type="ECO:0000313" key="10">
    <source>
        <dbReference type="EMBL" id="BBL33868.1"/>
    </source>
</evidence>
<dbReference type="GO" id="GO:0005737">
    <property type="term" value="C:cytoplasm"/>
    <property type="evidence" value="ECO:0007669"/>
    <property type="project" value="UniProtKB-SubCell"/>
</dbReference>
<dbReference type="KEGG" id="nst:Nstercoris_00093"/>
<feature type="region of interest" description="Involved in Mg(2+) ion dislocation from EF-Tu" evidence="6">
    <location>
        <begin position="82"/>
        <end position="85"/>
    </location>
</feature>
<evidence type="ECO:0000313" key="11">
    <source>
        <dbReference type="Proteomes" id="UP000316473"/>
    </source>
</evidence>
<dbReference type="PROSITE" id="PS01126">
    <property type="entry name" value="EF_TS_1"/>
    <property type="match status" value="1"/>
</dbReference>
<keyword evidence="3 6" id="KW-0963">Cytoplasm</keyword>
<dbReference type="CDD" id="cd14275">
    <property type="entry name" value="UBA_EF-Ts"/>
    <property type="match status" value="1"/>
</dbReference>
<dbReference type="InterPro" id="IPR009060">
    <property type="entry name" value="UBA-like_sf"/>
</dbReference>
<evidence type="ECO:0000256" key="3">
    <source>
        <dbReference type="ARBA" id="ARBA00022490"/>
    </source>
</evidence>
<dbReference type="Pfam" id="PF00889">
    <property type="entry name" value="EF_TS"/>
    <property type="match status" value="1"/>
</dbReference>
<dbReference type="EMBL" id="AP019755">
    <property type="protein sequence ID" value="BBL33868.1"/>
    <property type="molecule type" value="Genomic_DNA"/>
</dbReference>
<evidence type="ECO:0000259" key="9">
    <source>
        <dbReference type="Pfam" id="PF00889"/>
    </source>
</evidence>
<dbReference type="GO" id="GO:0003746">
    <property type="term" value="F:translation elongation factor activity"/>
    <property type="evidence" value="ECO:0007669"/>
    <property type="project" value="UniProtKB-UniRule"/>
</dbReference>
<protein>
    <recommendedName>
        <fullName evidence="2 6">Elongation factor Ts</fullName>
        <shortName evidence="6">EF-Ts</shortName>
    </recommendedName>
</protein>
<gene>
    <name evidence="6" type="primary">tsf</name>
    <name evidence="10" type="ORF">Nstercoris_00093</name>
</gene>
<evidence type="ECO:0000256" key="1">
    <source>
        <dbReference type="ARBA" id="ARBA00005532"/>
    </source>
</evidence>
<keyword evidence="4 6" id="KW-0251">Elongation factor</keyword>
<evidence type="ECO:0000256" key="6">
    <source>
        <dbReference type="HAMAP-Rule" id="MF_00050"/>
    </source>
</evidence>
<comment type="similarity">
    <text evidence="1 6 7">Belongs to the EF-Ts family.</text>
</comment>
<evidence type="ECO:0000256" key="4">
    <source>
        <dbReference type="ARBA" id="ARBA00022768"/>
    </source>
</evidence>
<dbReference type="Gene3D" id="1.10.8.10">
    <property type="entry name" value="DNA helicase RuvA subunit, C-terminal domain"/>
    <property type="match status" value="1"/>
</dbReference>
<keyword evidence="5 6" id="KW-0648">Protein biosynthesis</keyword>
<feature type="domain" description="Translation elongation factor EFTs/EF1B dimerisation" evidence="9">
    <location>
        <begin position="73"/>
        <end position="273"/>
    </location>
</feature>
<dbReference type="NCBIfam" id="TIGR00116">
    <property type="entry name" value="tsf"/>
    <property type="match status" value="1"/>
</dbReference>
<proteinExistence type="inferred from homology"/>
<evidence type="ECO:0000256" key="8">
    <source>
        <dbReference type="RuleBase" id="RU000643"/>
    </source>
</evidence>
<dbReference type="PANTHER" id="PTHR11741:SF0">
    <property type="entry name" value="ELONGATION FACTOR TS, MITOCHONDRIAL"/>
    <property type="match status" value="1"/>
</dbReference>
<evidence type="ECO:0000256" key="7">
    <source>
        <dbReference type="RuleBase" id="RU000642"/>
    </source>
</evidence>
<dbReference type="Proteomes" id="UP000316473">
    <property type="component" value="Chromosome"/>
</dbReference>
<dbReference type="InterPro" id="IPR014039">
    <property type="entry name" value="Transl_elong_EFTs/EF1B_dimer"/>
</dbReference>
<dbReference type="FunFam" id="1.10.286.20:FF:000001">
    <property type="entry name" value="Elongation factor Ts"/>
    <property type="match status" value="1"/>
</dbReference>
<comment type="subcellular location">
    <subcellularLocation>
        <location evidence="6 8">Cytoplasm</location>
    </subcellularLocation>
</comment>
<dbReference type="HAMAP" id="MF_00050">
    <property type="entry name" value="EF_Ts"/>
    <property type="match status" value="1"/>
</dbReference>
<comment type="function">
    <text evidence="6 7">Associates with the EF-Tu.GDP complex and induces the exchange of GDP to GTP. It remains bound to the aminoacyl-tRNA.EF-Tu.GTP complex up to the GTP hydrolysis stage on the ribosome.</text>
</comment>
<evidence type="ECO:0000256" key="2">
    <source>
        <dbReference type="ARBA" id="ARBA00016956"/>
    </source>
</evidence>
<dbReference type="Gene3D" id="1.10.286.20">
    <property type="match status" value="1"/>
</dbReference>
<dbReference type="SUPFAM" id="SSF46934">
    <property type="entry name" value="UBA-like"/>
    <property type="match status" value="1"/>
</dbReference>
<dbReference type="Gene3D" id="3.30.479.20">
    <property type="entry name" value="Elongation factor Ts, dimerisation domain"/>
    <property type="match status" value="2"/>
</dbReference>
<keyword evidence="11" id="KW-1185">Reference proteome</keyword>
<name>A0A4Y1YJ76_9PROT</name>
<dbReference type="InterPro" id="IPR036402">
    <property type="entry name" value="EF-Ts_dimer_sf"/>
</dbReference>
<evidence type="ECO:0000256" key="5">
    <source>
        <dbReference type="ARBA" id="ARBA00022917"/>
    </source>
</evidence>
<dbReference type="InterPro" id="IPR018101">
    <property type="entry name" value="Transl_elong_Ts_CS"/>
</dbReference>
<dbReference type="PROSITE" id="PS01127">
    <property type="entry name" value="EF_TS_2"/>
    <property type="match status" value="1"/>
</dbReference>